<accession>A0AA38SAT5</accession>
<feature type="region of interest" description="Disordered" evidence="1">
    <location>
        <begin position="34"/>
        <end position="55"/>
    </location>
</feature>
<proteinExistence type="predicted"/>
<feature type="compositionally biased region" description="Basic and acidic residues" evidence="1">
    <location>
        <begin position="118"/>
        <end position="128"/>
    </location>
</feature>
<feature type="compositionally biased region" description="Polar residues" evidence="1">
    <location>
        <begin position="103"/>
        <end position="117"/>
    </location>
</feature>
<protein>
    <submittedName>
        <fullName evidence="2">Uncharacterized protein</fullName>
    </submittedName>
</protein>
<dbReference type="Proteomes" id="UP001174691">
    <property type="component" value="Unassembled WGS sequence"/>
</dbReference>
<keyword evidence="3" id="KW-1185">Reference proteome</keyword>
<evidence type="ECO:0000256" key="1">
    <source>
        <dbReference type="SAM" id="MobiDB-lite"/>
    </source>
</evidence>
<organism evidence="2 3">
    <name type="scientific">Coniochaeta hoffmannii</name>
    <dbReference type="NCBI Taxonomy" id="91930"/>
    <lineage>
        <taxon>Eukaryota</taxon>
        <taxon>Fungi</taxon>
        <taxon>Dikarya</taxon>
        <taxon>Ascomycota</taxon>
        <taxon>Pezizomycotina</taxon>
        <taxon>Sordariomycetes</taxon>
        <taxon>Sordariomycetidae</taxon>
        <taxon>Coniochaetales</taxon>
        <taxon>Coniochaetaceae</taxon>
        <taxon>Coniochaeta</taxon>
    </lineage>
</organism>
<comment type="caution">
    <text evidence="2">The sequence shown here is derived from an EMBL/GenBank/DDBJ whole genome shotgun (WGS) entry which is preliminary data.</text>
</comment>
<reference evidence="2" key="1">
    <citation type="submission" date="2022-07" db="EMBL/GenBank/DDBJ databases">
        <title>Fungi with potential for degradation of polypropylene.</title>
        <authorList>
            <person name="Gostincar C."/>
        </authorList>
    </citation>
    <scope>NUCLEOTIDE SEQUENCE</scope>
    <source>
        <strain evidence="2">EXF-13287</strain>
    </source>
</reference>
<dbReference type="EMBL" id="JANBVN010000023">
    <property type="protein sequence ID" value="KAJ9161426.1"/>
    <property type="molecule type" value="Genomic_DNA"/>
</dbReference>
<gene>
    <name evidence="2" type="ORF">NKR19_g2321</name>
</gene>
<feature type="region of interest" description="Disordered" evidence="1">
    <location>
        <begin position="95"/>
        <end position="128"/>
    </location>
</feature>
<feature type="compositionally biased region" description="Polar residues" evidence="1">
    <location>
        <begin position="34"/>
        <end position="45"/>
    </location>
</feature>
<evidence type="ECO:0000313" key="3">
    <source>
        <dbReference type="Proteomes" id="UP001174691"/>
    </source>
</evidence>
<evidence type="ECO:0000313" key="2">
    <source>
        <dbReference type="EMBL" id="KAJ9161426.1"/>
    </source>
</evidence>
<name>A0AA38SAT5_9PEZI</name>
<sequence length="128" mass="13684">MRAAPRSITLGLSLCPEDFHFTAVVTFSPTIAMGQNDSSEGQQCPSDAEGWSPAQISHALRDLARGEQTANALENSLSKLESKLDELLASFEESLEEVAMTKDSGTPDANNAGQSHDSNAKDSEKKTD</sequence>
<dbReference type="AlphaFoldDB" id="A0AA38SAT5"/>